<accession>A0A7W9KIH6</accession>
<evidence type="ECO:0000313" key="2">
    <source>
        <dbReference type="EMBL" id="MBB5892893.1"/>
    </source>
</evidence>
<gene>
    <name evidence="2" type="ORF">BJ998_004089</name>
</gene>
<name>A0A7W9KIH6_9PSEU</name>
<dbReference type="AlphaFoldDB" id="A0A7W9KIH6"/>
<sequence>MVFVAIIAVLLIAWLAITVLGALLKGLFWLAIIGGILFVATAIYGAIRNKSRT</sequence>
<dbReference type="RefSeq" id="WP_184863907.1">
    <property type="nucleotide sequence ID" value="NZ_BAAAWY010000001.1"/>
</dbReference>
<evidence type="ECO:0000256" key="1">
    <source>
        <dbReference type="SAM" id="Phobius"/>
    </source>
</evidence>
<reference evidence="2 3" key="1">
    <citation type="submission" date="2020-08" db="EMBL/GenBank/DDBJ databases">
        <title>Sequencing the genomes of 1000 actinobacteria strains.</title>
        <authorList>
            <person name="Klenk H.-P."/>
        </authorList>
    </citation>
    <scope>NUCLEOTIDE SEQUENCE [LARGE SCALE GENOMIC DNA]</scope>
    <source>
        <strain evidence="2 3">DSM 43851</strain>
    </source>
</reference>
<keyword evidence="1" id="KW-0472">Membrane</keyword>
<comment type="caution">
    <text evidence="2">The sequence shown here is derived from an EMBL/GenBank/DDBJ whole genome shotgun (WGS) entry which is preliminary data.</text>
</comment>
<protein>
    <submittedName>
        <fullName evidence="2">Flp pilus assembly pilin Flp</fullName>
    </submittedName>
</protein>
<keyword evidence="1" id="KW-0812">Transmembrane</keyword>
<feature type="transmembrane region" description="Helical" evidence="1">
    <location>
        <begin position="28"/>
        <end position="47"/>
    </location>
</feature>
<organism evidence="2 3">
    <name type="scientific">Kutzneria kofuensis</name>
    <dbReference type="NCBI Taxonomy" id="103725"/>
    <lineage>
        <taxon>Bacteria</taxon>
        <taxon>Bacillati</taxon>
        <taxon>Actinomycetota</taxon>
        <taxon>Actinomycetes</taxon>
        <taxon>Pseudonocardiales</taxon>
        <taxon>Pseudonocardiaceae</taxon>
        <taxon>Kutzneria</taxon>
    </lineage>
</organism>
<dbReference type="Proteomes" id="UP000585638">
    <property type="component" value="Unassembled WGS sequence"/>
</dbReference>
<keyword evidence="1" id="KW-1133">Transmembrane helix</keyword>
<keyword evidence="3" id="KW-1185">Reference proteome</keyword>
<dbReference type="EMBL" id="JACHIR010000001">
    <property type="protein sequence ID" value="MBB5892893.1"/>
    <property type="molecule type" value="Genomic_DNA"/>
</dbReference>
<proteinExistence type="predicted"/>
<evidence type="ECO:0000313" key="3">
    <source>
        <dbReference type="Proteomes" id="UP000585638"/>
    </source>
</evidence>